<dbReference type="Gene3D" id="2.120.10.30">
    <property type="entry name" value="TolB, C-terminal domain"/>
    <property type="match status" value="1"/>
</dbReference>
<proteinExistence type="inferred from homology"/>
<dbReference type="Pfam" id="PF08450">
    <property type="entry name" value="SGL"/>
    <property type="match status" value="1"/>
</dbReference>
<name>A0ABV9S4J2_9PSEU</name>
<dbReference type="SUPFAM" id="SSF63829">
    <property type="entry name" value="Calcium-dependent phosphotriesterase"/>
    <property type="match status" value="1"/>
</dbReference>
<evidence type="ECO:0000313" key="4">
    <source>
        <dbReference type="EMBL" id="MFC4855754.1"/>
    </source>
</evidence>
<dbReference type="PANTHER" id="PTHR47572">
    <property type="entry name" value="LIPOPROTEIN-RELATED"/>
    <property type="match status" value="1"/>
</dbReference>
<comment type="caution">
    <text evidence="4">The sequence shown here is derived from an EMBL/GenBank/DDBJ whole genome shotgun (WGS) entry which is preliminary data.</text>
</comment>
<evidence type="ECO:0000313" key="5">
    <source>
        <dbReference type="Proteomes" id="UP001595859"/>
    </source>
</evidence>
<dbReference type="InterPro" id="IPR011042">
    <property type="entry name" value="6-blade_b-propeller_TolB-like"/>
</dbReference>
<dbReference type="PANTHER" id="PTHR47572:SF4">
    <property type="entry name" value="LACTONASE DRP35"/>
    <property type="match status" value="1"/>
</dbReference>
<feature type="domain" description="SMP-30/Gluconolactonase/LRE-like region" evidence="3">
    <location>
        <begin position="35"/>
        <end position="283"/>
    </location>
</feature>
<dbReference type="InterPro" id="IPR005511">
    <property type="entry name" value="SMP-30"/>
</dbReference>
<keyword evidence="5" id="KW-1185">Reference proteome</keyword>
<comment type="similarity">
    <text evidence="1">Belongs to the SMP-30/CGR1 family.</text>
</comment>
<reference evidence="5" key="1">
    <citation type="journal article" date="2019" name="Int. J. Syst. Evol. Microbiol.">
        <title>The Global Catalogue of Microorganisms (GCM) 10K type strain sequencing project: providing services to taxonomists for standard genome sequencing and annotation.</title>
        <authorList>
            <consortium name="The Broad Institute Genomics Platform"/>
            <consortium name="The Broad Institute Genome Sequencing Center for Infectious Disease"/>
            <person name="Wu L."/>
            <person name="Ma J."/>
        </authorList>
    </citation>
    <scope>NUCLEOTIDE SEQUENCE [LARGE SCALE GENOMIC DNA]</scope>
    <source>
        <strain evidence="5">ZS-22-S1</strain>
    </source>
</reference>
<evidence type="ECO:0000259" key="3">
    <source>
        <dbReference type="Pfam" id="PF08450"/>
    </source>
</evidence>
<dbReference type="InterPro" id="IPR051262">
    <property type="entry name" value="SMP-30/CGR1_Lactonase"/>
</dbReference>
<gene>
    <name evidence="4" type="ORF">ACFPCV_19770</name>
</gene>
<evidence type="ECO:0000256" key="2">
    <source>
        <dbReference type="ARBA" id="ARBA00022801"/>
    </source>
</evidence>
<evidence type="ECO:0000256" key="1">
    <source>
        <dbReference type="ARBA" id="ARBA00008853"/>
    </source>
</evidence>
<accession>A0ABV9S4J2</accession>
<organism evidence="4 5">
    <name type="scientific">Actinophytocola glycyrrhizae</name>
    <dbReference type="NCBI Taxonomy" id="2044873"/>
    <lineage>
        <taxon>Bacteria</taxon>
        <taxon>Bacillati</taxon>
        <taxon>Actinomycetota</taxon>
        <taxon>Actinomycetes</taxon>
        <taxon>Pseudonocardiales</taxon>
        <taxon>Pseudonocardiaceae</taxon>
    </lineage>
</organism>
<dbReference type="EMBL" id="JBHSIS010000008">
    <property type="protein sequence ID" value="MFC4855754.1"/>
    <property type="molecule type" value="Genomic_DNA"/>
</dbReference>
<dbReference type="PRINTS" id="PR01790">
    <property type="entry name" value="SMP30FAMILY"/>
</dbReference>
<protein>
    <submittedName>
        <fullName evidence="4">SMP-30/gluconolactonase/LRE family protein</fullName>
    </submittedName>
</protein>
<dbReference type="Proteomes" id="UP001595859">
    <property type="component" value="Unassembled WGS sequence"/>
</dbReference>
<sequence>MLNTISSEFTLIDQRFARLDGDFVVQRLHTGARKSEGPVYFPAGRYLVWSDIPNERLLRWDETSGAVGVFRENSGHANGNTIDRQGRLVTCEQGARRVTRTEHDGSITVLATHWDGKRLNSPNDVVVRADGTIWFTDPAYGIADDYEGHRAESEIGACHVYRIDPDGTVTAVATDFCRPNGLAFAPDESRLYIVDTRQEPSHIRAFDVLADNTLEGGEIFAECDFGRFDGIRLDDEGRVWAAAWDGVHCFHPDGTLLGKLLLPEPASNLAFGGPRRNDLFITAGGSLYSLKVTFTGARY</sequence>
<keyword evidence="2" id="KW-0378">Hydrolase</keyword>
<dbReference type="RefSeq" id="WP_378057711.1">
    <property type="nucleotide sequence ID" value="NZ_JBHSIS010000008.1"/>
</dbReference>
<dbReference type="InterPro" id="IPR013658">
    <property type="entry name" value="SGL"/>
</dbReference>